<dbReference type="Pfam" id="PF00924">
    <property type="entry name" value="MS_channel_2nd"/>
    <property type="match status" value="1"/>
</dbReference>
<feature type="region of interest" description="Disordered" evidence="1">
    <location>
        <begin position="48"/>
        <end position="67"/>
    </location>
</feature>
<gene>
    <name evidence="4" type="ORF">EJ04DRAFT_594252</name>
</gene>
<dbReference type="InterPro" id="IPR006685">
    <property type="entry name" value="MscS_channel_2nd"/>
</dbReference>
<feature type="domain" description="EF-hand" evidence="3">
    <location>
        <begin position="384"/>
        <end position="419"/>
    </location>
</feature>
<reference evidence="4" key="1">
    <citation type="journal article" date="2020" name="Stud. Mycol.">
        <title>101 Dothideomycetes genomes: a test case for predicting lifestyles and emergence of pathogens.</title>
        <authorList>
            <person name="Haridas S."/>
            <person name="Albert R."/>
            <person name="Binder M."/>
            <person name="Bloem J."/>
            <person name="Labutti K."/>
            <person name="Salamov A."/>
            <person name="Andreopoulos B."/>
            <person name="Baker S."/>
            <person name="Barry K."/>
            <person name="Bills G."/>
            <person name="Bluhm B."/>
            <person name="Cannon C."/>
            <person name="Castanera R."/>
            <person name="Culley D."/>
            <person name="Daum C."/>
            <person name="Ezra D."/>
            <person name="Gonzalez J."/>
            <person name="Henrissat B."/>
            <person name="Kuo A."/>
            <person name="Liang C."/>
            <person name="Lipzen A."/>
            <person name="Lutzoni F."/>
            <person name="Magnuson J."/>
            <person name="Mondo S."/>
            <person name="Nolan M."/>
            <person name="Ohm R."/>
            <person name="Pangilinan J."/>
            <person name="Park H.-J."/>
            <person name="Ramirez L."/>
            <person name="Alfaro M."/>
            <person name="Sun H."/>
            <person name="Tritt A."/>
            <person name="Yoshinaga Y."/>
            <person name="Zwiers L.-H."/>
            <person name="Turgeon B."/>
            <person name="Goodwin S."/>
            <person name="Spatafora J."/>
            <person name="Crous P."/>
            <person name="Grigoriev I."/>
        </authorList>
    </citation>
    <scope>NUCLEOTIDE SEQUENCE</scope>
    <source>
        <strain evidence="4">CBS 125425</strain>
    </source>
</reference>
<dbReference type="PROSITE" id="PS00018">
    <property type="entry name" value="EF_HAND_1"/>
    <property type="match status" value="1"/>
</dbReference>
<organism evidence="4 5">
    <name type="scientific">Polyplosphaeria fusca</name>
    <dbReference type="NCBI Taxonomy" id="682080"/>
    <lineage>
        <taxon>Eukaryota</taxon>
        <taxon>Fungi</taxon>
        <taxon>Dikarya</taxon>
        <taxon>Ascomycota</taxon>
        <taxon>Pezizomycotina</taxon>
        <taxon>Dothideomycetes</taxon>
        <taxon>Pleosporomycetidae</taxon>
        <taxon>Pleosporales</taxon>
        <taxon>Tetraplosphaeriaceae</taxon>
        <taxon>Polyplosphaeria</taxon>
    </lineage>
</organism>
<protein>
    <recommendedName>
        <fullName evidence="3">EF-hand domain-containing protein</fullName>
    </recommendedName>
</protein>
<dbReference type="PANTHER" id="PTHR31323">
    <property type="entry name" value="MECHANOSENSITIVE ION CHANNEL PROTEIN MSY2"/>
    <property type="match status" value="1"/>
</dbReference>
<dbReference type="InterPro" id="IPR002048">
    <property type="entry name" value="EF_hand_dom"/>
</dbReference>
<name>A0A9P4UTD3_9PLEO</name>
<feature type="transmembrane region" description="Helical" evidence="2">
    <location>
        <begin position="84"/>
        <end position="104"/>
    </location>
</feature>
<sequence length="670" mass="75936">MARSIRRRSAELTKASSLHEQITDTANTFDQNNALESQNKTFSANISVQEEGQPNTRKAEAEEDDSETSEGIFGKIARFRESTWWFIGAVIIAIPLAVIPSAFSKKVIAGIRVTGFLAWIEIIWTAGWVLRNLLWLVSQTWKYICYKNKGWGTWDGIFSNTAWTLLGFALSLVAWGSSSIMCHIGEGNCNVHWLKILRKILLASIPVAVLFLAEDLLVEIMATVQAGKMAKERHIEAVERRVNIMGVLPKLIGRRDVENGSAKEQEQIQRQSLKRKKLTKKLREKLRAFCLPPDIGTLVERILLKSLREPDEWSEWTDAYERLWQSELSTEQFAHQRKIVVDTLRENMLRNEIGESTVFDEISLREKLATEQGKELNSRKSLNDKPFTVAEIMDMMDKDDDGEITLYELTDFMTESLSALIDILRGLHGINRAARSVSLVVGFLLLFVAAIIYAAFFVKNLTAYLTPIWTTVTGLSFALGGTATEFIAACQFVFSKQPYNVGDRVIIEDKELIVDDVCLLYTVFHRYSDGAMEQIAHKKICDSWITNLSRSKGLSIKEAAATPDNAGFITTAWLEEQQDVLVEFIKIDPVRKRYLDAKDVKLSLQTGKDEHQQVVAEIRLRELIVRHENVLARARGQIREKLQQMLKYHARQGPPYAVPPPPLPPRSNVA</sequence>
<feature type="transmembrane region" description="Helical" evidence="2">
    <location>
        <begin position="468"/>
        <end position="494"/>
    </location>
</feature>
<evidence type="ECO:0000313" key="5">
    <source>
        <dbReference type="Proteomes" id="UP000799444"/>
    </source>
</evidence>
<evidence type="ECO:0000313" key="4">
    <source>
        <dbReference type="EMBL" id="KAF2727707.1"/>
    </source>
</evidence>
<dbReference type="InterPro" id="IPR058650">
    <property type="entry name" value="Msy1/2-like"/>
</dbReference>
<comment type="caution">
    <text evidence="4">The sequence shown here is derived from an EMBL/GenBank/DDBJ whole genome shotgun (WGS) entry which is preliminary data.</text>
</comment>
<dbReference type="GO" id="GO:0006874">
    <property type="term" value="P:intracellular calcium ion homeostasis"/>
    <property type="evidence" value="ECO:0007669"/>
    <property type="project" value="TreeGrafter"/>
</dbReference>
<dbReference type="Pfam" id="PF25886">
    <property type="entry name" value="Msy1"/>
    <property type="match status" value="1"/>
</dbReference>
<keyword evidence="2" id="KW-0812">Transmembrane</keyword>
<evidence type="ECO:0000256" key="1">
    <source>
        <dbReference type="SAM" id="MobiDB-lite"/>
    </source>
</evidence>
<dbReference type="PROSITE" id="PS50222">
    <property type="entry name" value="EF_HAND_2"/>
    <property type="match status" value="1"/>
</dbReference>
<dbReference type="GO" id="GO:0005262">
    <property type="term" value="F:calcium channel activity"/>
    <property type="evidence" value="ECO:0007669"/>
    <property type="project" value="TreeGrafter"/>
</dbReference>
<dbReference type="SMART" id="SM00054">
    <property type="entry name" value="EFh"/>
    <property type="match status" value="1"/>
</dbReference>
<feature type="transmembrane region" description="Helical" evidence="2">
    <location>
        <begin position="116"/>
        <end position="137"/>
    </location>
</feature>
<dbReference type="GO" id="GO:0016020">
    <property type="term" value="C:membrane"/>
    <property type="evidence" value="ECO:0007669"/>
    <property type="project" value="InterPro"/>
</dbReference>
<dbReference type="Proteomes" id="UP000799444">
    <property type="component" value="Unassembled WGS sequence"/>
</dbReference>
<proteinExistence type="predicted"/>
<evidence type="ECO:0000259" key="3">
    <source>
        <dbReference type="PROSITE" id="PS50222"/>
    </source>
</evidence>
<dbReference type="AlphaFoldDB" id="A0A9P4UTD3"/>
<dbReference type="EMBL" id="ML996317">
    <property type="protein sequence ID" value="KAF2727707.1"/>
    <property type="molecule type" value="Genomic_DNA"/>
</dbReference>
<dbReference type="InterPro" id="IPR018247">
    <property type="entry name" value="EF_Hand_1_Ca_BS"/>
</dbReference>
<dbReference type="PANTHER" id="PTHR31323:SF1">
    <property type="entry name" value="MECHANOSENSITIVE ION CHANNEL PROTEIN"/>
    <property type="match status" value="1"/>
</dbReference>
<accession>A0A9P4UTD3</accession>
<keyword evidence="2" id="KW-0472">Membrane</keyword>
<dbReference type="OrthoDB" id="3692227at2759"/>
<keyword evidence="5" id="KW-1185">Reference proteome</keyword>
<feature type="transmembrane region" description="Helical" evidence="2">
    <location>
        <begin position="437"/>
        <end position="456"/>
    </location>
</feature>
<evidence type="ECO:0000256" key="2">
    <source>
        <dbReference type="SAM" id="Phobius"/>
    </source>
</evidence>
<keyword evidence="2" id="KW-1133">Transmembrane helix</keyword>
<feature type="transmembrane region" description="Helical" evidence="2">
    <location>
        <begin position="196"/>
        <end position="213"/>
    </location>
</feature>
<dbReference type="GO" id="GO:0005509">
    <property type="term" value="F:calcium ion binding"/>
    <property type="evidence" value="ECO:0007669"/>
    <property type="project" value="InterPro"/>
</dbReference>
<feature type="transmembrane region" description="Helical" evidence="2">
    <location>
        <begin position="157"/>
        <end position="176"/>
    </location>
</feature>